<sequence>MRTVYTWLNSLRVKLFATILLFMVPLIVIITINDYYSAQVVRNQVAQSNKNLLNLYMNQIDSSMSDVDNYLFNLSERNTDLLQLEAPKEVNDSIYSLAKIRLYNELSSEIEYYKSADVFFIYSTVNDDLLTVGRNNYGATFEDRSAIQVDIGQFLKSDLSGVNFERWHVWESKNGYYLYHLIKTGTVYLGAWVRVDRLMIPFNFMNFGKDGFALLATNKLAPMQLEEKVASEGIDLRYTDSTFVRSGTSKPFLVMGEPSAQGDFNLIAVLPESEVLEKLPYLQRISSVITTLACIFLLLFMFIMRRVFLQPIGRIISAMRKLKDGNWQSSLKPYSTSSEFQILNETFNGMITEIRDLKINVYEEKLNHQRAELMHLQLQINPHFFLNTLNIIYNLATVKDFAVIQEMTKNLVAYFRFMFRSNSYVVTLQEELAHTRSYLRIQQLRFPDHLTYNVEAEEELLGLSIPPLVIQTIVENSIKHAFNMEEVMEIHVRVTADRASSPMQLHILIMDSGPGYPEDVLQKLQNNEEMISDAGENIGIWNIKRRLKLLYPGKSQISFWNEPGQGAAVRIQIPIDEKEL</sequence>
<dbReference type="PANTHER" id="PTHR34220:SF7">
    <property type="entry name" value="SENSOR HISTIDINE KINASE YPDA"/>
    <property type="match status" value="1"/>
</dbReference>
<evidence type="ECO:0000259" key="14">
    <source>
        <dbReference type="PROSITE" id="PS50885"/>
    </source>
</evidence>
<dbReference type="CDD" id="cd06225">
    <property type="entry name" value="HAMP"/>
    <property type="match status" value="1"/>
</dbReference>
<dbReference type="RefSeq" id="WP_116187693.1">
    <property type="nucleotide sequence ID" value="NZ_QTTN01000003.1"/>
</dbReference>
<evidence type="ECO:0000256" key="6">
    <source>
        <dbReference type="ARBA" id="ARBA00022679"/>
    </source>
</evidence>
<dbReference type="InterPro" id="IPR036890">
    <property type="entry name" value="HATPase_C_sf"/>
</dbReference>
<protein>
    <recommendedName>
        <fullName evidence="3">histidine kinase</fullName>
        <ecNumber evidence="3">2.7.13.3</ecNumber>
    </recommendedName>
</protein>
<keyword evidence="16" id="KW-1185">Reference proteome</keyword>
<feature type="transmembrane region" description="Helical" evidence="12">
    <location>
        <begin position="15"/>
        <end position="36"/>
    </location>
</feature>
<dbReference type="Pfam" id="PF00672">
    <property type="entry name" value="HAMP"/>
    <property type="match status" value="1"/>
</dbReference>
<keyword evidence="12" id="KW-1133">Transmembrane helix</keyword>
<dbReference type="InterPro" id="IPR005467">
    <property type="entry name" value="His_kinase_dom"/>
</dbReference>
<dbReference type="InterPro" id="IPR050640">
    <property type="entry name" value="Bact_2-comp_sensor_kinase"/>
</dbReference>
<comment type="caution">
    <text evidence="15">The sequence shown here is derived from an EMBL/GenBank/DDBJ whole genome shotgun (WGS) entry which is preliminary data.</text>
</comment>
<dbReference type="SUPFAM" id="SSF158472">
    <property type="entry name" value="HAMP domain-like"/>
    <property type="match status" value="1"/>
</dbReference>
<evidence type="ECO:0000256" key="3">
    <source>
        <dbReference type="ARBA" id="ARBA00012438"/>
    </source>
</evidence>
<keyword evidence="11 12" id="KW-0472">Membrane</keyword>
<proteinExistence type="predicted"/>
<dbReference type="Pfam" id="PF06580">
    <property type="entry name" value="His_kinase"/>
    <property type="match status" value="1"/>
</dbReference>
<keyword evidence="12" id="KW-0812">Transmembrane</keyword>
<dbReference type="PANTHER" id="PTHR34220">
    <property type="entry name" value="SENSOR HISTIDINE KINASE YPDA"/>
    <property type="match status" value="1"/>
</dbReference>
<keyword evidence="7" id="KW-0547">Nucleotide-binding</keyword>
<evidence type="ECO:0000256" key="9">
    <source>
        <dbReference type="ARBA" id="ARBA00022840"/>
    </source>
</evidence>
<evidence type="ECO:0000256" key="5">
    <source>
        <dbReference type="ARBA" id="ARBA00022553"/>
    </source>
</evidence>
<dbReference type="GO" id="GO:0005886">
    <property type="term" value="C:plasma membrane"/>
    <property type="evidence" value="ECO:0007669"/>
    <property type="project" value="UniProtKB-SubCell"/>
</dbReference>
<dbReference type="SMART" id="SM00304">
    <property type="entry name" value="HAMP"/>
    <property type="match status" value="1"/>
</dbReference>
<accession>A0A3D9SHL8</accession>
<evidence type="ECO:0000256" key="12">
    <source>
        <dbReference type="SAM" id="Phobius"/>
    </source>
</evidence>
<dbReference type="PROSITE" id="PS50109">
    <property type="entry name" value="HIS_KIN"/>
    <property type="match status" value="1"/>
</dbReference>
<evidence type="ECO:0000256" key="4">
    <source>
        <dbReference type="ARBA" id="ARBA00022475"/>
    </source>
</evidence>
<name>A0A3D9SHL8_9BACL</name>
<evidence type="ECO:0000256" key="2">
    <source>
        <dbReference type="ARBA" id="ARBA00004651"/>
    </source>
</evidence>
<dbReference type="OrthoDB" id="759642at2"/>
<organism evidence="15 16">
    <name type="scientific">Paenibacillus taihuensis</name>
    <dbReference type="NCBI Taxonomy" id="1156355"/>
    <lineage>
        <taxon>Bacteria</taxon>
        <taxon>Bacillati</taxon>
        <taxon>Bacillota</taxon>
        <taxon>Bacilli</taxon>
        <taxon>Bacillales</taxon>
        <taxon>Paenibacillaceae</taxon>
        <taxon>Paenibacillus</taxon>
    </lineage>
</organism>
<comment type="catalytic activity">
    <reaction evidence="1">
        <text>ATP + protein L-histidine = ADP + protein N-phospho-L-histidine.</text>
        <dbReference type="EC" id="2.7.13.3"/>
    </reaction>
</comment>
<feature type="domain" description="HAMP" evidence="14">
    <location>
        <begin position="306"/>
        <end position="359"/>
    </location>
</feature>
<dbReference type="EC" id="2.7.13.3" evidence="3"/>
<reference evidence="15 16" key="1">
    <citation type="submission" date="2018-08" db="EMBL/GenBank/DDBJ databases">
        <title>Genomic Encyclopedia of Type Strains, Phase III (KMG-III): the genomes of soil and plant-associated and newly described type strains.</title>
        <authorList>
            <person name="Whitman W."/>
        </authorList>
    </citation>
    <scope>NUCLEOTIDE SEQUENCE [LARGE SCALE GENOMIC DNA]</scope>
    <source>
        <strain evidence="15 16">CGMCC 1.10966</strain>
    </source>
</reference>
<dbReference type="PROSITE" id="PS50885">
    <property type="entry name" value="HAMP"/>
    <property type="match status" value="1"/>
</dbReference>
<dbReference type="AlphaFoldDB" id="A0A3D9SHL8"/>
<keyword evidence="5" id="KW-0597">Phosphoprotein</keyword>
<keyword evidence="9" id="KW-0067">ATP-binding</keyword>
<keyword evidence="8 15" id="KW-0418">Kinase</keyword>
<dbReference type="GO" id="GO:0005524">
    <property type="term" value="F:ATP binding"/>
    <property type="evidence" value="ECO:0007669"/>
    <property type="project" value="UniProtKB-KW"/>
</dbReference>
<evidence type="ECO:0000259" key="13">
    <source>
        <dbReference type="PROSITE" id="PS50109"/>
    </source>
</evidence>
<dbReference type="EMBL" id="QTTN01000003">
    <property type="protein sequence ID" value="REE92770.1"/>
    <property type="molecule type" value="Genomic_DNA"/>
</dbReference>
<evidence type="ECO:0000256" key="11">
    <source>
        <dbReference type="ARBA" id="ARBA00023136"/>
    </source>
</evidence>
<feature type="transmembrane region" description="Helical" evidence="12">
    <location>
        <begin position="281"/>
        <end position="304"/>
    </location>
</feature>
<dbReference type="GO" id="GO:0000155">
    <property type="term" value="F:phosphorelay sensor kinase activity"/>
    <property type="evidence" value="ECO:0007669"/>
    <property type="project" value="InterPro"/>
</dbReference>
<evidence type="ECO:0000313" key="16">
    <source>
        <dbReference type="Proteomes" id="UP000256304"/>
    </source>
</evidence>
<keyword evidence="6" id="KW-0808">Transferase</keyword>
<evidence type="ECO:0000256" key="10">
    <source>
        <dbReference type="ARBA" id="ARBA00023012"/>
    </source>
</evidence>
<dbReference type="InterPro" id="IPR010559">
    <property type="entry name" value="Sig_transdc_His_kin_internal"/>
</dbReference>
<feature type="domain" description="Histidine kinase" evidence="13">
    <location>
        <begin position="469"/>
        <end position="577"/>
    </location>
</feature>
<dbReference type="InterPro" id="IPR003660">
    <property type="entry name" value="HAMP_dom"/>
</dbReference>
<dbReference type="Gene3D" id="3.30.565.10">
    <property type="entry name" value="Histidine kinase-like ATPase, C-terminal domain"/>
    <property type="match status" value="1"/>
</dbReference>
<dbReference type="SUPFAM" id="SSF55874">
    <property type="entry name" value="ATPase domain of HSP90 chaperone/DNA topoisomerase II/histidine kinase"/>
    <property type="match status" value="1"/>
</dbReference>
<evidence type="ECO:0000313" key="15">
    <source>
        <dbReference type="EMBL" id="REE92770.1"/>
    </source>
</evidence>
<comment type="subcellular location">
    <subcellularLocation>
        <location evidence="2">Cell membrane</location>
        <topology evidence="2">Multi-pass membrane protein</topology>
    </subcellularLocation>
</comment>
<gene>
    <name evidence="15" type="ORF">A8990_10368</name>
</gene>
<evidence type="ECO:0000256" key="7">
    <source>
        <dbReference type="ARBA" id="ARBA00022741"/>
    </source>
</evidence>
<dbReference type="Gene3D" id="6.10.340.10">
    <property type="match status" value="1"/>
</dbReference>
<keyword evidence="4" id="KW-1003">Cell membrane</keyword>
<evidence type="ECO:0000256" key="8">
    <source>
        <dbReference type="ARBA" id="ARBA00022777"/>
    </source>
</evidence>
<dbReference type="Proteomes" id="UP000256304">
    <property type="component" value="Unassembled WGS sequence"/>
</dbReference>
<evidence type="ECO:0000256" key="1">
    <source>
        <dbReference type="ARBA" id="ARBA00000085"/>
    </source>
</evidence>
<keyword evidence="10" id="KW-0902">Two-component regulatory system</keyword>
<dbReference type="Pfam" id="PF02518">
    <property type="entry name" value="HATPase_c"/>
    <property type="match status" value="1"/>
</dbReference>
<dbReference type="InterPro" id="IPR003594">
    <property type="entry name" value="HATPase_dom"/>
</dbReference>